<evidence type="ECO:0000256" key="2">
    <source>
        <dbReference type="ARBA" id="ARBA00022704"/>
    </source>
</evidence>
<dbReference type="Gene3D" id="2.60.40.2020">
    <property type="match status" value="1"/>
</dbReference>
<sequence length="107" mass="11862">MLSQAILPHNSTQGIALSIGDATTISLKSSLYPGCIWMYDVSKNGVVEVEKVYSGSDLFSHPGNKQDDIFQIRALDTGIVRIKFRQVPVWDIEMPSFKPMVVEAYVA</sequence>
<protein>
    <submittedName>
        <fullName evidence="3">Protease inhibitor I42 family protein</fullName>
    </submittedName>
</protein>
<dbReference type="Proteomes" id="UP000480178">
    <property type="component" value="Chromosome"/>
</dbReference>
<accession>A0A6C0GSE2</accession>
<keyword evidence="2" id="KW-0789">Thiol protease inhibitor</keyword>
<keyword evidence="4" id="KW-1185">Reference proteome</keyword>
<dbReference type="SUPFAM" id="SSF141066">
    <property type="entry name" value="ICP-like"/>
    <property type="match status" value="1"/>
</dbReference>
<dbReference type="KEGG" id="rhoz:GXP67_32480"/>
<proteinExistence type="predicted"/>
<name>A0A6C0GSE2_9BACT</name>
<keyword evidence="1" id="KW-0646">Protease inhibitor</keyword>
<dbReference type="InterPro" id="IPR036331">
    <property type="entry name" value="Chagasin-like_sf"/>
</dbReference>
<organism evidence="3 4">
    <name type="scientific">Rhodocytophaga rosea</name>
    <dbReference type="NCBI Taxonomy" id="2704465"/>
    <lineage>
        <taxon>Bacteria</taxon>
        <taxon>Pseudomonadati</taxon>
        <taxon>Bacteroidota</taxon>
        <taxon>Cytophagia</taxon>
        <taxon>Cytophagales</taxon>
        <taxon>Rhodocytophagaceae</taxon>
        <taxon>Rhodocytophaga</taxon>
    </lineage>
</organism>
<evidence type="ECO:0000313" key="3">
    <source>
        <dbReference type="EMBL" id="QHT71035.1"/>
    </source>
</evidence>
<dbReference type="AlphaFoldDB" id="A0A6C0GSE2"/>
<evidence type="ECO:0000256" key="1">
    <source>
        <dbReference type="ARBA" id="ARBA00022690"/>
    </source>
</evidence>
<reference evidence="3 4" key="1">
    <citation type="submission" date="2020-01" db="EMBL/GenBank/DDBJ databases">
        <authorList>
            <person name="Kim M.K."/>
        </authorList>
    </citation>
    <scope>NUCLEOTIDE SEQUENCE [LARGE SCALE GENOMIC DNA]</scope>
    <source>
        <strain evidence="3 4">172606-1</strain>
    </source>
</reference>
<dbReference type="EMBL" id="CP048222">
    <property type="protein sequence ID" value="QHT71035.1"/>
    <property type="molecule type" value="Genomic_DNA"/>
</dbReference>
<dbReference type="RefSeq" id="WP_162446978.1">
    <property type="nucleotide sequence ID" value="NZ_CP048222.1"/>
</dbReference>
<evidence type="ECO:0000313" key="4">
    <source>
        <dbReference type="Proteomes" id="UP000480178"/>
    </source>
</evidence>
<gene>
    <name evidence="3" type="ORF">GXP67_32480</name>
</gene>
<dbReference type="GO" id="GO:0004869">
    <property type="term" value="F:cysteine-type endopeptidase inhibitor activity"/>
    <property type="evidence" value="ECO:0007669"/>
    <property type="project" value="UniProtKB-KW"/>
</dbReference>